<dbReference type="InterPro" id="IPR016159">
    <property type="entry name" value="Cullin_repeat-like_dom_sf"/>
</dbReference>
<evidence type="ECO:0000256" key="1">
    <source>
        <dbReference type="ARBA" id="ARBA00004395"/>
    </source>
</evidence>
<evidence type="ECO:0000256" key="7">
    <source>
        <dbReference type="ARBA" id="ARBA00023136"/>
    </source>
</evidence>
<dbReference type="AlphaFoldDB" id="A0ABD1F522"/>
<keyword evidence="5" id="KW-0653">Protein transport</keyword>
<dbReference type="Proteomes" id="UP001566132">
    <property type="component" value="Unassembled WGS sequence"/>
</dbReference>
<evidence type="ECO:0000313" key="10">
    <source>
        <dbReference type="Proteomes" id="UP001566132"/>
    </source>
</evidence>
<evidence type="ECO:0000313" key="9">
    <source>
        <dbReference type="EMBL" id="KAL1509815.1"/>
    </source>
</evidence>
<sequence length="547" mass="63151">MAISEERLKLINLLYPSGHPRELEEADFINEYLNKVGECKLEELVKKPHRLDTELVNIEEQTQDMVVTNYKSFIETADCSKEMFNNFNTIEQKLDRLLVNLPKFQGECSEFSECTNQVANLRKLNSLTLTKNAQLLEVLELPQLLNSFINDGLYEDALELASYIRKLCTKFSDIPIFQSILKDVDTAWLLMLHHLLSELKMDLNLSKCLQIVSYLRRMEMFTELELKLKFLQSRGHWLSQCTKQVPKNDVDSYLSKIVEVTRVNLFNVITQYQAIFYEESSAQPSSLLKKNINENMIFFTWINEQIADFLILLEDNIKLASPIESILDQCMYFGLSFSKVGCDFRPLLVPLFTKQIFQNFQDSILKTVHTFEKNMEGFTLINKRTPNIPWKKKEGQDDPLQPPDSLLEFHPLAEFLNNILKTFNSFRACAPLAIINDVVKCLQNSLVFVAKSIAVLHSQEQQAFTSSSKDTFTRFCMSFSDDLIPYIQKCLHVIYPPNQIATKLGVPLQVLQEKGISFFDKTIIVDPIKHLLPSKAESMFNTNKEIV</sequence>
<dbReference type="PANTHER" id="PTHR21311">
    <property type="entry name" value="CONSERVED OLIGOMERIC GOLGI COMPLEX COMPONENT 8"/>
    <property type="match status" value="1"/>
</dbReference>
<protein>
    <recommendedName>
        <fullName evidence="3">Conserved oligomeric Golgi complex subunit 8</fullName>
    </recommendedName>
    <alternativeName>
        <fullName evidence="8">Component of oligomeric Golgi complex 8</fullName>
    </alternativeName>
</protein>
<evidence type="ECO:0000256" key="4">
    <source>
        <dbReference type="ARBA" id="ARBA00022448"/>
    </source>
</evidence>
<name>A0ABD1F522_HYPHA</name>
<proteinExistence type="inferred from homology"/>
<dbReference type="GO" id="GO:0015031">
    <property type="term" value="P:protein transport"/>
    <property type="evidence" value="ECO:0007669"/>
    <property type="project" value="UniProtKB-KW"/>
</dbReference>
<evidence type="ECO:0000256" key="5">
    <source>
        <dbReference type="ARBA" id="ARBA00022927"/>
    </source>
</evidence>
<comment type="caution">
    <text evidence="9">The sequence shown here is derived from an EMBL/GenBank/DDBJ whole genome shotgun (WGS) entry which is preliminary data.</text>
</comment>
<dbReference type="SUPFAM" id="SSF74788">
    <property type="entry name" value="Cullin repeat-like"/>
    <property type="match status" value="1"/>
</dbReference>
<keyword evidence="7" id="KW-0472">Membrane</keyword>
<dbReference type="GO" id="GO:0000139">
    <property type="term" value="C:Golgi membrane"/>
    <property type="evidence" value="ECO:0007669"/>
    <property type="project" value="UniProtKB-SubCell"/>
</dbReference>
<evidence type="ECO:0000256" key="8">
    <source>
        <dbReference type="ARBA" id="ARBA00031347"/>
    </source>
</evidence>
<gene>
    <name evidence="9" type="ORF">ABEB36_004496</name>
</gene>
<keyword evidence="6" id="KW-0333">Golgi apparatus</keyword>
<comment type="subcellular location">
    <subcellularLocation>
        <location evidence="1">Golgi apparatus membrane</location>
        <topology evidence="1">Peripheral membrane protein</topology>
    </subcellularLocation>
</comment>
<accession>A0ABD1F522</accession>
<reference evidence="9 10" key="1">
    <citation type="submission" date="2024-05" db="EMBL/GenBank/DDBJ databases">
        <title>Genetic variation in Jamaican populations of the coffee berry borer (Hypothenemus hampei).</title>
        <authorList>
            <person name="Errbii M."/>
            <person name="Myrie A."/>
        </authorList>
    </citation>
    <scope>NUCLEOTIDE SEQUENCE [LARGE SCALE GENOMIC DNA]</scope>
    <source>
        <strain evidence="9">JA-Hopewell-2020-01-JO</strain>
        <tissue evidence="9">Whole body</tissue>
    </source>
</reference>
<organism evidence="9 10">
    <name type="scientific">Hypothenemus hampei</name>
    <name type="common">Coffee berry borer</name>
    <dbReference type="NCBI Taxonomy" id="57062"/>
    <lineage>
        <taxon>Eukaryota</taxon>
        <taxon>Metazoa</taxon>
        <taxon>Ecdysozoa</taxon>
        <taxon>Arthropoda</taxon>
        <taxon>Hexapoda</taxon>
        <taxon>Insecta</taxon>
        <taxon>Pterygota</taxon>
        <taxon>Neoptera</taxon>
        <taxon>Endopterygota</taxon>
        <taxon>Coleoptera</taxon>
        <taxon>Polyphaga</taxon>
        <taxon>Cucujiformia</taxon>
        <taxon>Curculionidae</taxon>
        <taxon>Scolytinae</taxon>
        <taxon>Hypothenemus</taxon>
    </lineage>
</organism>
<keyword evidence="10" id="KW-1185">Reference proteome</keyword>
<comment type="similarity">
    <text evidence="2">Belongs to the COG8 family.</text>
</comment>
<dbReference type="EMBL" id="JBDJPC010000003">
    <property type="protein sequence ID" value="KAL1509815.1"/>
    <property type="molecule type" value="Genomic_DNA"/>
</dbReference>
<dbReference type="InterPro" id="IPR007255">
    <property type="entry name" value="COG8"/>
</dbReference>
<dbReference type="PANTHER" id="PTHR21311:SF0">
    <property type="entry name" value="CONSERVED OLIGOMERIC GOLGI COMPLEX SUBUNIT 8"/>
    <property type="match status" value="1"/>
</dbReference>
<evidence type="ECO:0000256" key="2">
    <source>
        <dbReference type="ARBA" id="ARBA00006419"/>
    </source>
</evidence>
<evidence type="ECO:0000256" key="6">
    <source>
        <dbReference type="ARBA" id="ARBA00023034"/>
    </source>
</evidence>
<dbReference type="Pfam" id="PF04124">
    <property type="entry name" value="Dor1"/>
    <property type="match status" value="1"/>
</dbReference>
<keyword evidence="4" id="KW-0813">Transport</keyword>
<evidence type="ECO:0000256" key="3">
    <source>
        <dbReference type="ARBA" id="ARBA00020983"/>
    </source>
</evidence>